<protein>
    <submittedName>
        <fullName evidence="16">Diacylglycerol kinase</fullName>
    </submittedName>
</protein>
<evidence type="ECO:0000256" key="2">
    <source>
        <dbReference type="ARBA" id="ARBA00005967"/>
    </source>
</evidence>
<keyword evidence="17" id="KW-1185">Reference proteome</keyword>
<evidence type="ECO:0000256" key="8">
    <source>
        <dbReference type="ARBA" id="ARBA00022777"/>
    </source>
</evidence>
<evidence type="ECO:0000256" key="6">
    <source>
        <dbReference type="ARBA" id="ARBA00022692"/>
    </source>
</evidence>
<dbReference type="Pfam" id="PF01219">
    <property type="entry name" value="DAGK_prokar"/>
    <property type="match status" value="1"/>
</dbReference>
<evidence type="ECO:0000256" key="10">
    <source>
        <dbReference type="ARBA" id="ARBA00022989"/>
    </source>
</evidence>
<evidence type="ECO:0000256" key="12">
    <source>
        <dbReference type="ARBA" id="ARBA00023136"/>
    </source>
</evidence>
<keyword evidence="13" id="KW-0594">Phospholipid biosynthesis</keyword>
<keyword evidence="10 15" id="KW-1133">Transmembrane helix</keyword>
<accession>A0ABP8JH02</accession>
<dbReference type="InterPro" id="IPR033717">
    <property type="entry name" value="UDPK"/>
</dbReference>
<evidence type="ECO:0000256" key="13">
    <source>
        <dbReference type="ARBA" id="ARBA00023209"/>
    </source>
</evidence>
<proteinExistence type="inferred from homology"/>
<reference evidence="17" key="1">
    <citation type="journal article" date="2019" name="Int. J. Syst. Evol. Microbiol.">
        <title>The Global Catalogue of Microorganisms (GCM) 10K type strain sequencing project: providing services to taxonomists for standard genome sequencing and annotation.</title>
        <authorList>
            <consortium name="The Broad Institute Genomics Platform"/>
            <consortium name="The Broad Institute Genome Sequencing Center for Infectious Disease"/>
            <person name="Wu L."/>
            <person name="Ma J."/>
        </authorList>
    </citation>
    <scope>NUCLEOTIDE SEQUENCE [LARGE SCALE GENOMIC DNA]</scope>
    <source>
        <strain evidence="17">JCM 17924</strain>
    </source>
</reference>
<keyword evidence="6 15" id="KW-0812">Transmembrane</keyword>
<dbReference type="EMBL" id="BAABHA010000015">
    <property type="protein sequence ID" value="GAA4390583.1"/>
    <property type="molecule type" value="Genomic_DNA"/>
</dbReference>
<name>A0ABP8JH02_9BACT</name>
<keyword evidence="12 15" id="KW-0472">Membrane</keyword>
<evidence type="ECO:0000313" key="17">
    <source>
        <dbReference type="Proteomes" id="UP001500454"/>
    </source>
</evidence>
<keyword evidence="4" id="KW-0444">Lipid biosynthesis</keyword>
<dbReference type="InterPro" id="IPR000829">
    <property type="entry name" value="DAGK"/>
</dbReference>
<keyword evidence="5" id="KW-0808">Transferase</keyword>
<evidence type="ECO:0000256" key="5">
    <source>
        <dbReference type="ARBA" id="ARBA00022679"/>
    </source>
</evidence>
<comment type="similarity">
    <text evidence="2">Belongs to the bacterial diacylglycerol kinase family.</text>
</comment>
<dbReference type="Gene3D" id="1.10.287.3610">
    <property type="match status" value="1"/>
</dbReference>
<evidence type="ECO:0000256" key="4">
    <source>
        <dbReference type="ARBA" id="ARBA00022516"/>
    </source>
</evidence>
<dbReference type="GO" id="GO:0016301">
    <property type="term" value="F:kinase activity"/>
    <property type="evidence" value="ECO:0007669"/>
    <property type="project" value="UniProtKB-KW"/>
</dbReference>
<evidence type="ECO:0000256" key="14">
    <source>
        <dbReference type="ARBA" id="ARBA00023264"/>
    </source>
</evidence>
<comment type="subcellular location">
    <subcellularLocation>
        <location evidence="1">Cell membrane</location>
        <topology evidence="1">Multi-pass membrane protein</topology>
    </subcellularLocation>
</comment>
<keyword evidence="3" id="KW-1003">Cell membrane</keyword>
<evidence type="ECO:0000256" key="15">
    <source>
        <dbReference type="SAM" id="Phobius"/>
    </source>
</evidence>
<feature type="transmembrane region" description="Helical" evidence="15">
    <location>
        <begin position="37"/>
        <end position="54"/>
    </location>
</feature>
<dbReference type="InterPro" id="IPR036945">
    <property type="entry name" value="DAGK_sf"/>
</dbReference>
<feature type="transmembrane region" description="Helical" evidence="15">
    <location>
        <begin position="101"/>
        <end position="122"/>
    </location>
</feature>
<dbReference type="Proteomes" id="UP001500454">
    <property type="component" value="Unassembled WGS sequence"/>
</dbReference>
<evidence type="ECO:0000256" key="7">
    <source>
        <dbReference type="ARBA" id="ARBA00022741"/>
    </source>
</evidence>
<evidence type="ECO:0000256" key="1">
    <source>
        <dbReference type="ARBA" id="ARBA00004651"/>
    </source>
</evidence>
<comment type="caution">
    <text evidence="16">The sequence shown here is derived from an EMBL/GenBank/DDBJ whole genome shotgun (WGS) entry which is preliminary data.</text>
</comment>
<keyword evidence="8 16" id="KW-0418">Kinase</keyword>
<feature type="transmembrane region" description="Helical" evidence="15">
    <location>
        <begin position="61"/>
        <end position="81"/>
    </location>
</feature>
<sequence length="135" mass="14637">MAEPPVPRPPRPWRREVASFGYALKGIRTALASEPHLRFHAVAAVLVVTLGLWLRLPRHDWALLLLAIGAVWTAELINTALETLVNLVSPEYHPLAGRTKDVAAGAVLVAALVAGVVGLLILGPPLWARLQLWLT</sequence>
<evidence type="ECO:0000256" key="11">
    <source>
        <dbReference type="ARBA" id="ARBA00023098"/>
    </source>
</evidence>
<keyword evidence="9" id="KW-0067">ATP-binding</keyword>
<evidence type="ECO:0000256" key="3">
    <source>
        <dbReference type="ARBA" id="ARBA00022475"/>
    </source>
</evidence>
<dbReference type="PANTHER" id="PTHR34299:SF1">
    <property type="entry name" value="DIACYLGLYCEROL KINASE"/>
    <property type="match status" value="1"/>
</dbReference>
<evidence type="ECO:0000256" key="9">
    <source>
        <dbReference type="ARBA" id="ARBA00022840"/>
    </source>
</evidence>
<keyword evidence="11" id="KW-0443">Lipid metabolism</keyword>
<keyword evidence="7" id="KW-0547">Nucleotide-binding</keyword>
<keyword evidence="14" id="KW-1208">Phospholipid metabolism</keyword>
<dbReference type="PANTHER" id="PTHR34299">
    <property type="entry name" value="DIACYLGLYCEROL KINASE"/>
    <property type="match status" value="1"/>
</dbReference>
<evidence type="ECO:0000313" key="16">
    <source>
        <dbReference type="EMBL" id="GAA4390583.1"/>
    </source>
</evidence>
<gene>
    <name evidence="16" type="ORF">GCM10023186_38910</name>
</gene>
<organism evidence="16 17">
    <name type="scientific">Hymenobacter koreensis</name>
    <dbReference type="NCBI Taxonomy" id="1084523"/>
    <lineage>
        <taxon>Bacteria</taxon>
        <taxon>Pseudomonadati</taxon>
        <taxon>Bacteroidota</taxon>
        <taxon>Cytophagia</taxon>
        <taxon>Cytophagales</taxon>
        <taxon>Hymenobacteraceae</taxon>
        <taxon>Hymenobacter</taxon>
    </lineage>
</organism>
<dbReference type="CDD" id="cd14265">
    <property type="entry name" value="UDPK_IM_like"/>
    <property type="match status" value="1"/>
</dbReference>